<comment type="similarity">
    <text evidence="2 12">Belongs to the class-I aminoacyl-tRNA synthetase family.</text>
</comment>
<dbReference type="eggNOG" id="arCOG00486">
    <property type="taxonomic scope" value="Archaea"/>
</dbReference>
<evidence type="ECO:0000256" key="5">
    <source>
        <dbReference type="ARBA" id="ARBA00022723"/>
    </source>
</evidence>
<dbReference type="Proteomes" id="UP000000346">
    <property type="component" value="Chromosome"/>
</dbReference>
<feature type="short sequence motif" description="'HIGH' region" evidence="12">
    <location>
        <begin position="31"/>
        <end position="41"/>
    </location>
</feature>
<gene>
    <name evidence="12" type="primary">cysS</name>
    <name evidence="14" type="ordered locus">ASAC_0241</name>
</gene>
<name>D9Q010_ACIS3</name>
<dbReference type="GO" id="GO:0005524">
    <property type="term" value="F:ATP binding"/>
    <property type="evidence" value="ECO:0007669"/>
    <property type="project" value="UniProtKB-UniRule"/>
</dbReference>
<dbReference type="EMBL" id="CP001742">
    <property type="protein sequence ID" value="ADL18648.1"/>
    <property type="molecule type" value="Genomic_DNA"/>
</dbReference>
<dbReference type="PANTHER" id="PTHR10890">
    <property type="entry name" value="CYSTEINYL-TRNA SYNTHETASE"/>
    <property type="match status" value="1"/>
</dbReference>
<dbReference type="NCBIfam" id="TIGR00435">
    <property type="entry name" value="cysS"/>
    <property type="match status" value="1"/>
</dbReference>
<comment type="subcellular location">
    <subcellularLocation>
        <location evidence="1 12">Cytoplasm</location>
    </subcellularLocation>
</comment>
<dbReference type="STRING" id="666510.ASAC_0241"/>
<dbReference type="KEGG" id="asc:ASAC_0241"/>
<evidence type="ECO:0000256" key="7">
    <source>
        <dbReference type="ARBA" id="ARBA00022833"/>
    </source>
</evidence>
<dbReference type="InParanoid" id="D9Q010"/>
<feature type="binding site" evidence="12">
    <location>
        <position position="233"/>
    </location>
    <ligand>
        <name>Zn(2+)</name>
        <dbReference type="ChEBI" id="CHEBI:29105"/>
    </ligand>
</feature>
<dbReference type="HOGENOM" id="CLU_013528_0_1_2"/>
<dbReference type="GO" id="GO:0008270">
    <property type="term" value="F:zinc ion binding"/>
    <property type="evidence" value="ECO:0007669"/>
    <property type="project" value="UniProtKB-UniRule"/>
</dbReference>
<feature type="binding site" evidence="12">
    <location>
        <position position="268"/>
    </location>
    <ligand>
        <name>ATP</name>
        <dbReference type="ChEBI" id="CHEBI:30616"/>
    </ligand>
</feature>
<dbReference type="InterPro" id="IPR009080">
    <property type="entry name" value="tRNAsynth_Ia_anticodon-bd"/>
</dbReference>
<accession>D9Q010</accession>
<evidence type="ECO:0000256" key="2">
    <source>
        <dbReference type="ARBA" id="ARBA00005594"/>
    </source>
</evidence>
<evidence type="ECO:0000313" key="15">
    <source>
        <dbReference type="Proteomes" id="UP000000346"/>
    </source>
</evidence>
<evidence type="ECO:0000256" key="11">
    <source>
        <dbReference type="ARBA" id="ARBA00047398"/>
    </source>
</evidence>
<dbReference type="InterPro" id="IPR014729">
    <property type="entry name" value="Rossmann-like_a/b/a_fold"/>
</dbReference>
<keyword evidence="10 12" id="KW-0030">Aminoacyl-tRNA synthetase</keyword>
<dbReference type="Pfam" id="PF01406">
    <property type="entry name" value="tRNA-synt_1e"/>
    <property type="match status" value="1"/>
</dbReference>
<dbReference type="CDD" id="cd00672">
    <property type="entry name" value="CysRS_core"/>
    <property type="match status" value="1"/>
</dbReference>
<feature type="binding site" evidence="12">
    <location>
        <position position="237"/>
    </location>
    <ligand>
        <name>Zn(2+)</name>
        <dbReference type="ChEBI" id="CHEBI:29105"/>
    </ligand>
</feature>
<keyword evidence="6 12" id="KW-0547">Nucleotide-binding</keyword>
<feature type="domain" description="tRNA synthetases class I catalytic" evidence="13">
    <location>
        <begin position="19"/>
        <end position="312"/>
    </location>
</feature>
<feature type="binding site" evidence="12">
    <location>
        <position position="208"/>
    </location>
    <ligand>
        <name>Zn(2+)</name>
        <dbReference type="ChEBI" id="CHEBI:29105"/>
    </ligand>
</feature>
<dbReference type="Gene3D" id="3.40.50.620">
    <property type="entry name" value="HUPs"/>
    <property type="match status" value="1"/>
</dbReference>
<dbReference type="PRINTS" id="PR00983">
    <property type="entry name" value="TRNASYNTHCYS"/>
</dbReference>
<evidence type="ECO:0000256" key="12">
    <source>
        <dbReference type="HAMAP-Rule" id="MF_00041"/>
    </source>
</evidence>
<dbReference type="GO" id="GO:0005737">
    <property type="term" value="C:cytoplasm"/>
    <property type="evidence" value="ECO:0007669"/>
    <property type="project" value="UniProtKB-SubCell"/>
</dbReference>
<dbReference type="FunFam" id="3.40.50.620:FF:000130">
    <property type="entry name" value="Cysteine--tRNA ligase"/>
    <property type="match status" value="1"/>
</dbReference>
<dbReference type="Gene3D" id="1.20.120.1910">
    <property type="entry name" value="Cysteine-tRNA ligase, C-terminal anti-codon recognition domain"/>
    <property type="match status" value="1"/>
</dbReference>
<protein>
    <recommendedName>
        <fullName evidence="12">Cysteine--tRNA ligase</fullName>
        <ecNumber evidence="12">6.1.1.16</ecNumber>
    </recommendedName>
    <alternativeName>
        <fullName evidence="12">Cysteinyl-tRNA synthetase</fullName>
        <shortName evidence="12">CysRS</shortName>
    </alternativeName>
</protein>
<comment type="catalytic activity">
    <reaction evidence="11 12">
        <text>tRNA(Cys) + L-cysteine + ATP = L-cysteinyl-tRNA(Cys) + AMP + diphosphate</text>
        <dbReference type="Rhea" id="RHEA:17773"/>
        <dbReference type="Rhea" id="RHEA-COMP:9661"/>
        <dbReference type="Rhea" id="RHEA-COMP:9679"/>
        <dbReference type="ChEBI" id="CHEBI:30616"/>
        <dbReference type="ChEBI" id="CHEBI:33019"/>
        <dbReference type="ChEBI" id="CHEBI:35235"/>
        <dbReference type="ChEBI" id="CHEBI:78442"/>
        <dbReference type="ChEBI" id="CHEBI:78517"/>
        <dbReference type="ChEBI" id="CHEBI:456215"/>
        <dbReference type="EC" id="6.1.1.16"/>
    </reaction>
</comment>
<reference evidence="14 15" key="1">
    <citation type="journal article" date="2010" name="Appl. Environ. Microbiol.">
        <title>The genome sequence of the crenarchaeon Acidilobus saccharovorans supports a new order, Acidilobales, and suggests an important ecological role in terrestrial acidic hot springs.</title>
        <authorList>
            <person name="Mardanov A.V."/>
            <person name="Svetlitchnyi V.A."/>
            <person name="Beletsky A.V."/>
            <person name="Prokofeva M.I."/>
            <person name="Bonch-Osmolovskaya E.A."/>
            <person name="Ravin N.V."/>
            <person name="Skryabin K.G."/>
        </authorList>
    </citation>
    <scope>NUCLEOTIDE SEQUENCE [LARGE SCALE GENOMIC DNA]</scope>
    <source>
        <strain evidence="15">DSM 16705 / JCM 18335 / VKM B-2471 / 345-15</strain>
    </source>
</reference>
<dbReference type="InterPro" id="IPR032678">
    <property type="entry name" value="tRNA-synt_1_cat_dom"/>
</dbReference>
<dbReference type="SUPFAM" id="SSF47323">
    <property type="entry name" value="Anticodon-binding domain of a subclass of class I aminoacyl-tRNA synthetases"/>
    <property type="match status" value="1"/>
</dbReference>
<evidence type="ECO:0000259" key="13">
    <source>
        <dbReference type="Pfam" id="PF01406"/>
    </source>
</evidence>
<dbReference type="AlphaFoldDB" id="D9Q010"/>
<sequence length="476" mass="54560">MTLTVTNTLGRREEVFRPWSPPLVTMYVCGPTVYDYVHIGHAKTFVAFDGIKRYLSLIGYSVYHVQNITDIDDKIIKRASDRGVSWKEVADSYAQDYLESLSRLNIRVDLHPRVTSHINEIIDFIGKLIEKGYAYVAPSGSVYFDVDAYPDYGRLSGNFNKALWDQGEGVVSEKRHPYDFALWKAAKPGEPWWESPWGRGRPGWHIECSVMSSRYLGSRIDIHGGGSDLIFPHHENERAQSESLFGGPWVKYWLHTGMLTIRGEKMSKSLGNIVSLRDAINEWGPNVIRMWVLTSHYRGSLEYSEQSLGQAKKLVERLRDIASDVVKRLSKEEYVNYMKAADVDELFKLRSLYLNWHAAMQRDFNMGEAAGSVWALTSEYYKYIASSESRALIAFTYKMLVDFNRVYAVLDDIFERAPMAPVASLEDQLIDLLVEVRSQLRKNKMYDLADYIRSKLASYGITLVDKGEETTWKRAG</sequence>
<dbReference type="InterPro" id="IPR024909">
    <property type="entry name" value="Cys-tRNA/MSH_ligase"/>
</dbReference>
<feature type="short sequence motif" description="'KMSKS' region" evidence="12">
    <location>
        <begin position="265"/>
        <end position="269"/>
    </location>
</feature>
<evidence type="ECO:0000256" key="6">
    <source>
        <dbReference type="ARBA" id="ARBA00022741"/>
    </source>
</evidence>
<keyword evidence="7 12" id="KW-0862">Zinc</keyword>
<evidence type="ECO:0000256" key="10">
    <source>
        <dbReference type="ARBA" id="ARBA00023146"/>
    </source>
</evidence>
<keyword evidence="8 12" id="KW-0067">ATP-binding</keyword>
<evidence type="ECO:0000256" key="9">
    <source>
        <dbReference type="ARBA" id="ARBA00022917"/>
    </source>
</evidence>
<dbReference type="HAMAP" id="MF_00041">
    <property type="entry name" value="Cys_tRNA_synth"/>
    <property type="match status" value="1"/>
</dbReference>
<dbReference type="OrthoDB" id="9445at2157"/>
<organism evidence="14 15">
    <name type="scientific">Acidilobus saccharovorans (strain DSM 16705 / JCM 18335 / VKM B-2471 / 345-15)</name>
    <dbReference type="NCBI Taxonomy" id="666510"/>
    <lineage>
        <taxon>Archaea</taxon>
        <taxon>Thermoproteota</taxon>
        <taxon>Thermoprotei</taxon>
        <taxon>Acidilobales</taxon>
        <taxon>Acidilobaceae</taxon>
        <taxon>Acidilobus</taxon>
    </lineage>
</organism>
<evidence type="ECO:0000313" key="14">
    <source>
        <dbReference type="EMBL" id="ADL18648.1"/>
    </source>
</evidence>
<dbReference type="SUPFAM" id="SSF52374">
    <property type="entry name" value="Nucleotidylyl transferase"/>
    <property type="match status" value="1"/>
</dbReference>
<dbReference type="GeneID" id="9498461"/>
<dbReference type="GO" id="GO:0004817">
    <property type="term" value="F:cysteine-tRNA ligase activity"/>
    <property type="evidence" value="ECO:0007669"/>
    <property type="project" value="UniProtKB-UniRule"/>
</dbReference>
<feature type="binding site" evidence="12">
    <location>
        <position position="29"/>
    </location>
    <ligand>
        <name>Zn(2+)</name>
        <dbReference type="ChEBI" id="CHEBI:29105"/>
    </ligand>
</feature>
<keyword evidence="4 12" id="KW-0436">Ligase</keyword>
<comment type="cofactor">
    <cofactor evidence="12">
        <name>Zn(2+)</name>
        <dbReference type="ChEBI" id="CHEBI:29105"/>
    </cofactor>
    <text evidence="12">Binds 1 zinc ion per subunit.</text>
</comment>
<evidence type="ECO:0000256" key="4">
    <source>
        <dbReference type="ARBA" id="ARBA00022598"/>
    </source>
</evidence>
<keyword evidence="15" id="KW-1185">Reference proteome</keyword>
<proteinExistence type="inferred from homology"/>
<dbReference type="EC" id="6.1.1.16" evidence="12"/>
<dbReference type="InterPro" id="IPR015803">
    <property type="entry name" value="Cys-tRNA-ligase"/>
</dbReference>
<keyword evidence="3 12" id="KW-0963">Cytoplasm</keyword>
<keyword evidence="9 12" id="KW-0648">Protein biosynthesis</keyword>
<evidence type="ECO:0000256" key="8">
    <source>
        <dbReference type="ARBA" id="ARBA00022840"/>
    </source>
</evidence>
<dbReference type="FunCoup" id="D9Q010">
    <property type="interactions" value="166"/>
</dbReference>
<dbReference type="RefSeq" id="WP_013266160.1">
    <property type="nucleotide sequence ID" value="NC_014374.1"/>
</dbReference>
<evidence type="ECO:0000256" key="3">
    <source>
        <dbReference type="ARBA" id="ARBA00022490"/>
    </source>
</evidence>
<evidence type="ECO:0000256" key="1">
    <source>
        <dbReference type="ARBA" id="ARBA00004496"/>
    </source>
</evidence>
<keyword evidence="5 12" id="KW-0479">Metal-binding</keyword>
<dbReference type="PANTHER" id="PTHR10890:SF3">
    <property type="entry name" value="CYSTEINE--TRNA LIGASE, CYTOPLASMIC"/>
    <property type="match status" value="1"/>
</dbReference>
<dbReference type="GO" id="GO:0006423">
    <property type="term" value="P:cysteinyl-tRNA aminoacylation"/>
    <property type="evidence" value="ECO:0007669"/>
    <property type="project" value="UniProtKB-UniRule"/>
</dbReference>